<dbReference type="Proteomes" id="UP000003980">
    <property type="component" value="Unassembled WGS sequence"/>
</dbReference>
<accession>H2C485</accession>
<dbReference type="Gene3D" id="3.10.580.10">
    <property type="entry name" value="CBS-domain"/>
    <property type="match status" value="3"/>
</dbReference>
<dbReference type="EMBL" id="JH597761">
    <property type="protein sequence ID" value="EHP70980.1"/>
    <property type="molecule type" value="Genomic_DNA"/>
</dbReference>
<evidence type="ECO:0000313" key="5">
    <source>
        <dbReference type="Proteomes" id="UP000003980"/>
    </source>
</evidence>
<dbReference type="STRING" id="671065.MetMK1DRAFT_00014840"/>
<dbReference type="InterPro" id="IPR051257">
    <property type="entry name" value="Diverse_CBS-Domain"/>
</dbReference>
<sequence length="251" mass="27960">MTKVSDVMNPVVVSISPHSEMKELLDVLSREKSGRVVVMDQGKPVAMVTTRSVVLAYAEHGRELSRLKVKDLMSEDLVKVRLDDELQAVLRLMLNKEIGGVPVMDGDVLVGIFTERELIKFMAKQTYSGLVDSVMSTDLKVIDEHEDTLEASKMMQRYKVRRLPVVSNGRLVGIITAADIVKSLARTLDPKPVLEAGTRNPITVGRYETLMRIVRIMEERRIGTIPVVENEIVGIVTERDLLYATVTSGIS</sequence>
<keyword evidence="1 2" id="KW-0129">CBS domain</keyword>
<dbReference type="eggNOG" id="arCOG00600">
    <property type="taxonomic scope" value="Archaea"/>
</dbReference>
<gene>
    <name evidence="4" type="ORF">MetMK1DRAFT_00014840</name>
</gene>
<feature type="domain" description="CBS" evidence="3">
    <location>
        <begin position="197"/>
        <end position="251"/>
    </location>
</feature>
<organism evidence="4 5">
    <name type="scientific">Metallosphaera yellowstonensis MK1</name>
    <dbReference type="NCBI Taxonomy" id="671065"/>
    <lineage>
        <taxon>Archaea</taxon>
        <taxon>Thermoproteota</taxon>
        <taxon>Thermoprotei</taxon>
        <taxon>Sulfolobales</taxon>
        <taxon>Sulfolobaceae</taxon>
        <taxon>Metallosphaera</taxon>
    </lineage>
</organism>
<protein>
    <submittedName>
        <fullName evidence="4">Putative transcriptional regulator, contains C-terminal CBS domains</fullName>
    </submittedName>
</protein>
<feature type="domain" description="CBS" evidence="3">
    <location>
        <begin position="73"/>
        <end position="128"/>
    </location>
</feature>
<dbReference type="RefSeq" id="WP_009072000.1">
    <property type="nucleotide sequence ID" value="NZ_JH597761.1"/>
</dbReference>
<evidence type="ECO:0000313" key="4">
    <source>
        <dbReference type="EMBL" id="EHP70980.1"/>
    </source>
</evidence>
<dbReference type="PROSITE" id="PS51371">
    <property type="entry name" value="CBS"/>
    <property type="match status" value="4"/>
</dbReference>
<name>H2C485_9CREN</name>
<dbReference type="AlphaFoldDB" id="H2C485"/>
<dbReference type="OrthoDB" id="43333at2157"/>
<dbReference type="PANTHER" id="PTHR43080">
    <property type="entry name" value="CBS DOMAIN-CONTAINING PROTEIN CBSX3, MITOCHONDRIAL"/>
    <property type="match status" value="1"/>
</dbReference>
<keyword evidence="5" id="KW-1185">Reference proteome</keyword>
<proteinExistence type="predicted"/>
<feature type="domain" description="CBS" evidence="3">
    <location>
        <begin position="135"/>
        <end position="193"/>
    </location>
</feature>
<dbReference type="InterPro" id="IPR046342">
    <property type="entry name" value="CBS_dom_sf"/>
</dbReference>
<evidence type="ECO:0000259" key="3">
    <source>
        <dbReference type="PROSITE" id="PS51371"/>
    </source>
</evidence>
<dbReference type="HOGENOM" id="CLU_1109541_0_0_2"/>
<dbReference type="InterPro" id="IPR000644">
    <property type="entry name" value="CBS_dom"/>
</dbReference>
<reference evidence="4 5" key="1">
    <citation type="submission" date="2012-01" db="EMBL/GenBank/DDBJ databases">
        <title>Improved High-Quality Draft sequence of Metallosphaera yellowstonensis MK1.</title>
        <authorList>
            <consortium name="US DOE Joint Genome Institute"/>
            <person name="Lucas S."/>
            <person name="Han J."/>
            <person name="Cheng J.-F."/>
            <person name="Goodwin L."/>
            <person name="Pitluck S."/>
            <person name="Peters L."/>
            <person name="Teshima H."/>
            <person name="Detter J.C."/>
            <person name="Han C."/>
            <person name="Tapia R."/>
            <person name="Land M."/>
            <person name="Hauser L."/>
            <person name="Kyrpides N."/>
            <person name="Kozubal M."/>
            <person name="Macur R.E."/>
            <person name="Jay Z."/>
            <person name="Inskeep W."/>
            <person name="Woyke T."/>
        </authorList>
    </citation>
    <scope>NUCLEOTIDE SEQUENCE [LARGE SCALE GENOMIC DNA]</scope>
    <source>
        <strain evidence="4 5">MK1</strain>
    </source>
</reference>
<dbReference type="PANTHER" id="PTHR43080:SF2">
    <property type="entry name" value="CBS DOMAIN-CONTAINING PROTEIN"/>
    <property type="match status" value="1"/>
</dbReference>
<dbReference type="SMART" id="SM00116">
    <property type="entry name" value="CBS"/>
    <property type="match status" value="4"/>
</dbReference>
<evidence type="ECO:0000256" key="1">
    <source>
        <dbReference type="ARBA" id="ARBA00023122"/>
    </source>
</evidence>
<dbReference type="Pfam" id="PF00571">
    <property type="entry name" value="CBS"/>
    <property type="match status" value="4"/>
</dbReference>
<dbReference type="SUPFAM" id="SSF54631">
    <property type="entry name" value="CBS-domain pair"/>
    <property type="match status" value="3"/>
</dbReference>
<evidence type="ECO:0000256" key="2">
    <source>
        <dbReference type="PROSITE-ProRule" id="PRU00703"/>
    </source>
</evidence>
<feature type="domain" description="CBS" evidence="3">
    <location>
        <begin position="8"/>
        <end position="64"/>
    </location>
</feature>